<dbReference type="AlphaFoldDB" id="A0A8J2ZK98"/>
<feature type="domain" description="DSBA-like thioredoxin" evidence="1">
    <location>
        <begin position="4"/>
        <end position="195"/>
    </location>
</feature>
<dbReference type="RefSeq" id="WP_188790466.1">
    <property type="nucleotide sequence ID" value="NZ_BMJV01000004.1"/>
</dbReference>
<reference evidence="2" key="1">
    <citation type="journal article" date="2014" name="Int. J. Syst. Evol. Microbiol.">
        <title>Complete genome sequence of Corynebacterium casei LMG S-19264T (=DSM 44701T), isolated from a smear-ripened cheese.</title>
        <authorList>
            <consortium name="US DOE Joint Genome Institute (JGI-PGF)"/>
            <person name="Walter F."/>
            <person name="Albersmeier A."/>
            <person name="Kalinowski J."/>
            <person name="Ruckert C."/>
        </authorList>
    </citation>
    <scope>NUCLEOTIDE SEQUENCE</scope>
    <source>
        <strain evidence="2">CGMCC 1.15762</strain>
    </source>
</reference>
<keyword evidence="3" id="KW-1185">Reference proteome</keyword>
<reference evidence="2" key="2">
    <citation type="submission" date="2020-09" db="EMBL/GenBank/DDBJ databases">
        <authorList>
            <person name="Sun Q."/>
            <person name="Zhou Y."/>
        </authorList>
    </citation>
    <scope>NUCLEOTIDE SEQUENCE</scope>
    <source>
        <strain evidence="2">CGMCC 1.15762</strain>
    </source>
</reference>
<dbReference type="SUPFAM" id="SSF52833">
    <property type="entry name" value="Thioredoxin-like"/>
    <property type="match status" value="1"/>
</dbReference>
<organism evidence="2 3">
    <name type="scientific">Salipiger pallidus</name>
    <dbReference type="NCBI Taxonomy" id="1775170"/>
    <lineage>
        <taxon>Bacteria</taxon>
        <taxon>Pseudomonadati</taxon>
        <taxon>Pseudomonadota</taxon>
        <taxon>Alphaproteobacteria</taxon>
        <taxon>Rhodobacterales</taxon>
        <taxon>Roseobacteraceae</taxon>
        <taxon>Salipiger</taxon>
    </lineage>
</organism>
<name>A0A8J2ZK98_9RHOB</name>
<accession>A0A8J2ZK98</accession>
<dbReference type="Pfam" id="PF01323">
    <property type="entry name" value="DSBA"/>
    <property type="match status" value="1"/>
</dbReference>
<dbReference type="EMBL" id="BMJV01000004">
    <property type="protein sequence ID" value="GGG74776.1"/>
    <property type="molecule type" value="Genomic_DNA"/>
</dbReference>
<evidence type="ECO:0000259" key="1">
    <source>
        <dbReference type="Pfam" id="PF01323"/>
    </source>
</evidence>
<dbReference type="GO" id="GO:0016491">
    <property type="term" value="F:oxidoreductase activity"/>
    <property type="evidence" value="ECO:0007669"/>
    <property type="project" value="InterPro"/>
</dbReference>
<evidence type="ECO:0000313" key="2">
    <source>
        <dbReference type="EMBL" id="GGG74776.1"/>
    </source>
</evidence>
<dbReference type="InterPro" id="IPR036249">
    <property type="entry name" value="Thioredoxin-like_sf"/>
</dbReference>
<dbReference type="Gene3D" id="3.40.30.10">
    <property type="entry name" value="Glutaredoxin"/>
    <property type="match status" value="1"/>
</dbReference>
<comment type="caution">
    <text evidence="2">The sequence shown here is derived from an EMBL/GenBank/DDBJ whole genome shotgun (WGS) entry which is preliminary data.</text>
</comment>
<proteinExistence type="predicted"/>
<protein>
    <recommendedName>
        <fullName evidence="1">DSBA-like thioredoxin domain-containing protein</fullName>
    </recommendedName>
</protein>
<dbReference type="InterPro" id="IPR001853">
    <property type="entry name" value="DSBA-like_thioredoxin_dom"/>
</dbReference>
<evidence type="ECO:0000313" key="3">
    <source>
        <dbReference type="Proteomes" id="UP000617145"/>
    </source>
</evidence>
<gene>
    <name evidence="2" type="ORF">GCM10011415_24100</name>
</gene>
<dbReference type="Proteomes" id="UP000617145">
    <property type="component" value="Unassembled WGS sequence"/>
</dbReference>
<sequence>MNAVVDYFFSPNCGEAYLCHDLAMSLAADCGAKLRLWPMDLYVVHDTATGRRPSTDDEITPEAITNRLIRARQSGLRMSPVPMHHPTDPRMACRLLLAAGRMGLDEGPLALALLRGTWAEGLNIGDPGDLADALRQMDLPALELLRLADSDRLRDAEDDITAKAVEAGVRFSPTAVVGGERYEGDEGLQRLRRKLMRAAA</sequence>